<feature type="transmembrane region" description="Helical" evidence="2">
    <location>
        <begin position="12"/>
        <end position="34"/>
    </location>
</feature>
<accession>A0A2W4T089</accession>
<evidence type="ECO:0000256" key="1">
    <source>
        <dbReference type="SAM" id="MobiDB-lite"/>
    </source>
</evidence>
<keyword evidence="2" id="KW-0812">Transmembrane</keyword>
<dbReference type="AlphaFoldDB" id="A0A2W4T089"/>
<keyword evidence="2" id="KW-1133">Transmembrane helix</keyword>
<proteinExistence type="predicted"/>
<feature type="region of interest" description="Disordered" evidence="1">
    <location>
        <begin position="331"/>
        <end position="371"/>
    </location>
</feature>
<feature type="transmembrane region" description="Helical" evidence="2">
    <location>
        <begin position="423"/>
        <end position="442"/>
    </location>
</feature>
<gene>
    <name evidence="3" type="ORF">DM484_09415</name>
</gene>
<evidence type="ECO:0000313" key="3">
    <source>
        <dbReference type="EMBL" id="PZN80780.1"/>
    </source>
</evidence>
<reference evidence="3 4" key="1">
    <citation type="journal article" date="2018" name="Aquat. Microb. Ecol.">
        <title>Gammaproteobacterial methanotrophs dominate.</title>
        <authorList>
            <person name="Rissanen A.J."/>
            <person name="Saarenheimo J."/>
            <person name="Tiirola M."/>
            <person name="Peura S."/>
            <person name="Aalto S.L."/>
            <person name="Karvinen A."/>
            <person name="Nykanen H."/>
        </authorList>
    </citation>
    <scope>NUCLEOTIDE SEQUENCE [LARGE SCALE GENOMIC DNA]</scope>
    <source>
        <strain evidence="3">AMbin10</strain>
    </source>
</reference>
<feature type="compositionally biased region" description="Polar residues" evidence="1">
    <location>
        <begin position="354"/>
        <end position="369"/>
    </location>
</feature>
<sequence length="475" mass="52891">MDISILKYLDIFIGFVLVMALASAFVTLLTQAWLSWTKKRAEILEQGIAALLKRAEPSLGDQANDIAKAVVEWSPASGKPGGKRDLVMREQLVRILLEIMTDPNPPKEYETAKNAITSLFIDEVSIEHFSVNQTAKIAIANLFSDEVKTNPLISQLENPNTVLQDAEKQAIKRKLQANTRHFNQNHDLSALLARLDENRLEPKDRENIRKLLILIEIASINARELLQTIDHKASELEAKNPELASHVVHAQAIIEANAGKFVDAIMMRFDSMSESLKALFTSHSRIVTFVISLIVAVFLPLDTIDLLQRLATDDKLRATLVTTAMEVSKTNNIECNQPQKEPKSGTATGEAPKKTSTGDQQSPLSTTTKPENDLIDCQSIKKAWADLNEPKLGLVTHEGWSNITDPKNQANSPFKSGWEAFKFILGLFFSALLMTLGAPFWFDALKDLLKLRSSLAKTDDEAREARREDQTKAQS</sequence>
<evidence type="ECO:0000313" key="4">
    <source>
        <dbReference type="Proteomes" id="UP000249396"/>
    </source>
</evidence>
<feature type="transmembrane region" description="Helical" evidence="2">
    <location>
        <begin position="276"/>
        <end position="299"/>
    </location>
</feature>
<evidence type="ECO:0000256" key="2">
    <source>
        <dbReference type="SAM" id="Phobius"/>
    </source>
</evidence>
<organism evidence="3 4">
    <name type="scientific">Candidatus Methylumidiphilus alinenensis</name>
    <dbReference type="NCBI Taxonomy" id="2202197"/>
    <lineage>
        <taxon>Bacteria</taxon>
        <taxon>Pseudomonadati</taxon>
        <taxon>Pseudomonadota</taxon>
        <taxon>Gammaproteobacteria</taxon>
        <taxon>Methylococcales</taxon>
        <taxon>Candidatus Methylumidiphilus</taxon>
    </lineage>
</organism>
<keyword evidence="2" id="KW-0472">Membrane</keyword>
<dbReference type="EMBL" id="QJPH01000278">
    <property type="protein sequence ID" value="PZN80780.1"/>
    <property type="molecule type" value="Genomic_DNA"/>
</dbReference>
<name>A0A2W4T089_9GAMM</name>
<dbReference type="Proteomes" id="UP000249396">
    <property type="component" value="Unassembled WGS sequence"/>
</dbReference>
<comment type="caution">
    <text evidence="3">The sequence shown here is derived from an EMBL/GenBank/DDBJ whole genome shotgun (WGS) entry which is preliminary data.</text>
</comment>
<protein>
    <submittedName>
        <fullName evidence="3">Uncharacterized protein</fullName>
    </submittedName>
</protein>